<evidence type="ECO:0000256" key="2">
    <source>
        <dbReference type="PROSITE-ProRule" id="PRU00504"/>
    </source>
</evidence>
<organism evidence="4 5">
    <name type="scientific">Eiseniibacteriota bacterium</name>
    <dbReference type="NCBI Taxonomy" id="2212470"/>
    <lineage>
        <taxon>Bacteria</taxon>
        <taxon>Candidatus Eiseniibacteriota</taxon>
    </lineage>
</organism>
<comment type="caution">
    <text evidence="4">The sequence shown here is derived from an EMBL/GenBank/DDBJ whole genome shotgun (WGS) entry which is preliminary data.</text>
</comment>
<evidence type="ECO:0000313" key="4">
    <source>
        <dbReference type="EMBL" id="MCA9727001.1"/>
    </source>
</evidence>
<name>A0A956RN05_UNCEI</name>
<dbReference type="InterPro" id="IPR001258">
    <property type="entry name" value="NHL_repeat"/>
</dbReference>
<feature type="domain" description="FlgD/Vpr Ig-like" evidence="3">
    <location>
        <begin position="281"/>
        <end position="336"/>
    </location>
</feature>
<dbReference type="InterPro" id="IPR011042">
    <property type="entry name" value="6-blade_b-propeller_TolB-like"/>
</dbReference>
<evidence type="ECO:0000313" key="5">
    <source>
        <dbReference type="Proteomes" id="UP000697710"/>
    </source>
</evidence>
<dbReference type="InterPro" id="IPR025965">
    <property type="entry name" value="FlgD/Vpr_Ig-like"/>
</dbReference>
<feature type="repeat" description="NHL" evidence="2">
    <location>
        <begin position="178"/>
        <end position="212"/>
    </location>
</feature>
<dbReference type="AlphaFoldDB" id="A0A956RN05"/>
<reference evidence="4" key="1">
    <citation type="submission" date="2020-04" db="EMBL/GenBank/DDBJ databases">
        <authorList>
            <person name="Zhang T."/>
        </authorList>
    </citation>
    <scope>NUCLEOTIDE SEQUENCE</scope>
    <source>
        <strain evidence="4">HKST-UBA01</strain>
    </source>
</reference>
<dbReference type="GO" id="GO:0008270">
    <property type="term" value="F:zinc ion binding"/>
    <property type="evidence" value="ECO:0007669"/>
    <property type="project" value="UniProtKB-KW"/>
</dbReference>
<dbReference type="Pfam" id="PF01436">
    <property type="entry name" value="NHL"/>
    <property type="match status" value="1"/>
</dbReference>
<feature type="non-terminal residue" evidence="4">
    <location>
        <position position="1"/>
    </location>
</feature>
<dbReference type="SUPFAM" id="SSF101898">
    <property type="entry name" value="NHL repeat"/>
    <property type="match status" value="1"/>
</dbReference>
<dbReference type="Proteomes" id="UP000697710">
    <property type="component" value="Unassembled WGS sequence"/>
</dbReference>
<dbReference type="Pfam" id="PF13860">
    <property type="entry name" value="FlgD_ig"/>
    <property type="match status" value="1"/>
</dbReference>
<dbReference type="EMBL" id="JAGQHR010000095">
    <property type="protein sequence ID" value="MCA9727001.1"/>
    <property type="molecule type" value="Genomic_DNA"/>
</dbReference>
<reference evidence="4" key="2">
    <citation type="journal article" date="2021" name="Microbiome">
        <title>Successional dynamics and alternative stable states in a saline activated sludge microbial community over 9 years.</title>
        <authorList>
            <person name="Wang Y."/>
            <person name="Ye J."/>
            <person name="Ju F."/>
            <person name="Liu L."/>
            <person name="Boyd J.A."/>
            <person name="Deng Y."/>
            <person name="Parks D.H."/>
            <person name="Jiang X."/>
            <person name="Yin X."/>
            <person name="Woodcroft B.J."/>
            <person name="Tyson G.W."/>
            <person name="Hugenholtz P."/>
            <person name="Polz M.F."/>
            <person name="Zhang T."/>
        </authorList>
    </citation>
    <scope>NUCLEOTIDE SEQUENCE</scope>
    <source>
        <strain evidence="4">HKST-UBA01</strain>
    </source>
</reference>
<dbReference type="Gene3D" id="2.120.10.30">
    <property type="entry name" value="TolB, C-terminal domain"/>
    <property type="match status" value="1"/>
</dbReference>
<accession>A0A956RN05</accession>
<sequence length="348" mass="36156">HRMRLGPQDGFVYVTSLTVVQRLSLETGRLVDNFIDGVLEGAQTFVDFLFEPSGDLLVLDNVTANIRRYRGSDGTYQGQFANVGATGMTSPKAMEYGPDGRIYVVGSGALGNTIQVFRATDGAPEGSFIQPGSGGLTRGQGMLFHADGSLYVSNGGDNSVLRYSATTGSFLGAFVDPGSGGLQNPHGLAFGPDGHLYVASRSTHSVKRYDGSSGAYLGDAISPGAGGSPGSGGLIAPAGLLFVPAAPAEVADDGPDAAPLRVSTSPNPFPAGVVFTMDLGRAETVTIDIIDVRGRRVRRIASRLLGPGRQSLHWDGARDDGKVAGAGVYYYRAHAGQSEASGTIVRSR</sequence>
<proteinExistence type="predicted"/>
<dbReference type="SUPFAM" id="SSF63829">
    <property type="entry name" value="Calcium-dependent phosphotriesterase"/>
    <property type="match status" value="1"/>
</dbReference>
<protein>
    <recommendedName>
        <fullName evidence="3">FlgD/Vpr Ig-like domain-containing protein</fullName>
    </recommendedName>
</protein>
<keyword evidence="1" id="KW-0677">Repeat</keyword>
<dbReference type="InterPro" id="IPR050952">
    <property type="entry name" value="TRIM-NHL_E3_ligases"/>
</dbReference>
<gene>
    <name evidence="4" type="ORF">KC729_04905</name>
</gene>
<evidence type="ECO:0000259" key="3">
    <source>
        <dbReference type="Pfam" id="PF13860"/>
    </source>
</evidence>
<dbReference type="Gene3D" id="2.60.40.4070">
    <property type="match status" value="1"/>
</dbReference>
<dbReference type="PROSITE" id="PS51125">
    <property type="entry name" value="NHL"/>
    <property type="match status" value="1"/>
</dbReference>
<dbReference type="PANTHER" id="PTHR24104:SF25">
    <property type="entry name" value="PROTEIN LIN-41"/>
    <property type="match status" value="1"/>
</dbReference>
<dbReference type="PANTHER" id="PTHR24104">
    <property type="entry name" value="E3 UBIQUITIN-PROTEIN LIGASE NHLRC1-RELATED"/>
    <property type="match status" value="1"/>
</dbReference>
<evidence type="ECO:0000256" key="1">
    <source>
        <dbReference type="ARBA" id="ARBA00022737"/>
    </source>
</evidence>